<sequence length="497" mass="56603">MHHIYAGSYSDKNLKEDTAKSRYAAAKNIGRQLKADKASRDTWERVNRANSIYNDLAMYVDTTMFKQGRDYEMQKYPISKKLLTSIPGLEVPPITMHIQVRSSGDYQDVPKVKSFKPTMGIANGLSQPKTVTAFGTDGRPYKQLYKSGNDDLRQDAIMEQVFEHVSELLKNHTATRLRNLNIRTYKVVPLSHRSGVIEFVQNTMPLMNYLDRGHVMYYPKDWTQENCRKKITGISSHTHEERLKVYREVCRNFNPVLRYFFLERFEDPDDWFEKRLAYTRSTAAISILGHVLGLGDRHCHNILLDQQSGEAVHIDLGVAFEAGRVLPVPEVVPFRLTRDIVDAMGYTGVEGVFRRCCEFTLDTLRDERDSIMTILNVLRYDPLYSWSVSPLKAKKMQEEQQKDNNGADVKPENGADRLSEAPSGVGDGVDEQRFLLEMTSKRKEDEEVQGEAGRALSVVERKLSKALSSAAAVAELIQQATDERNLAVLYGGWSAWC</sequence>
<dbReference type="EMBL" id="BSXG01000051">
    <property type="protein sequence ID" value="GME28706.1"/>
    <property type="molecule type" value="Genomic_DNA"/>
</dbReference>
<comment type="caution">
    <text evidence="1">The sequence shown here is derived from an EMBL/GenBank/DDBJ whole genome shotgun (WGS) entry which is preliminary data.</text>
</comment>
<evidence type="ECO:0000313" key="2">
    <source>
        <dbReference type="Proteomes" id="UP001165186"/>
    </source>
</evidence>
<keyword evidence="2" id="KW-1185">Reference proteome</keyword>
<name>A0ACB5S7Q2_9PEZI</name>
<proteinExistence type="predicted"/>
<reference evidence="1" key="1">
    <citation type="submission" date="2024-09" db="EMBL/GenBank/DDBJ databases">
        <title>Draft Genome Sequences of Neofusicoccum parvum.</title>
        <authorList>
            <person name="Ashida A."/>
            <person name="Camagna M."/>
            <person name="Tanaka A."/>
            <person name="Takemoto D."/>
        </authorList>
    </citation>
    <scope>NUCLEOTIDE SEQUENCE</scope>
    <source>
        <strain evidence="1">PPO83</strain>
    </source>
</reference>
<accession>A0ACB5S7Q2</accession>
<evidence type="ECO:0000313" key="1">
    <source>
        <dbReference type="EMBL" id="GME28706.1"/>
    </source>
</evidence>
<gene>
    <name evidence="1" type="primary">g923</name>
    <name evidence="1" type="ORF">NpPPO83_00000923</name>
</gene>
<dbReference type="Proteomes" id="UP001165186">
    <property type="component" value="Unassembled WGS sequence"/>
</dbReference>
<organism evidence="1 2">
    <name type="scientific">Neofusicoccum parvum</name>
    <dbReference type="NCBI Taxonomy" id="310453"/>
    <lineage>
        <taxon>Eukaryota</taxon>
        <taxon>Fungi</taxon>
        <taxon>Dikarya</taxon>
        <taxon>Ascomycota</taxon>
        <taxon>Pezizomycotina</taxon>
        <taxon>Dothideomycetes</taxon>
        <taxon>Dothideomycetes incertae sedis</taxon>
        <taxon>Botryosphaeriales</taxon>
        <taxon>Botryosphaeriaceae</taxon>
        <taxon>Neofusicoccum</taxon>
    </lineage>
</organism>
<protein>
    <submittedName>
        <fullName evidence="1">Phosphatidylinositol 3-/4-kinase catalytic</fullName>
    </submittedName>
</protein>